<dbReference type="InterPro" id="IPR004527">
    <property type="entry name" value="Glu-tRNA-ligase_bac/mito"/>
</dbReference>
<name>A0A3A4NYV3_ABYX5</name>
<comment type="subunit">
    <text evidence="7">Monomer.</text>
</comment>
<dbReference type="InterPro" id="IPR045462">
    <property type="entry name" value="aa-tRNA-synth_I_cd-bd"/>
</dbReference>
<dbReference type="SUPFAM" id="SSF52374">
    <property type="entry name" value="Nucleotidylyl transferase"/>
    <property type="match status" value="1"/>
</dbReference>
<dbReference type="GO" id="GO:0008270">
    <property type="term" value="F:zinc ion binding"/>
    <property type="evidence" value="ECO:0007669"/>
    <property type="project" value="InterPro"/>
</dbReference>
<feature type="short sequence motif" description="'HIGH' region" evidence="7">
    <location>
        <begin position="10"/>
        <end position="20"/>
    </location>
</feature>
<dbReference type="InterPro" id="IPR049940">
    <property type="entry name" value="GluQ/Sye"/>
</dbReference>
<dbReference type="EC" id="6.1.1.17" evidence="7"/>
<dbReference type="Proteomes" id="UP000265882">
    <property type="component" value="Unassembled WGS sequence"/>
</dbReference>
<dbReference type="GO" id="GO:0004818">
    <property type="term" value="F:glutamate-tRNA ligase activity"/>
    <property type="evidence" value="ECO:0007669"/>
    <property type="project" value="UniProtKB-UniRule"/>
</dbReference>
<evidence type="ECO:0000313" key="11">
    <source>
        <dbReference type="Proteomes" id="UP000265882"/>
    </source>
</evidence>
<gene>
    <name evidence="7" type="primary">gltX</name>
    <name evidence="10" type="ORF">C4520_02015</name>
</gene>
<feature type="domain" description="Aminoacyl-tRNA synthetase class I anticodon-binding" evidence="9">
    <location>
        <begin position="334"/>
        <end position="479"/>
    </location>
</feature>
<evidence type="ECO:0000256" key="6">
    <source>
        <dbReference type="ARBA" id="ARBA00023146"/>
    </source>
</evidence>
<comment type="catalytic activity">
    <reaction evidence="7">
        <text>tRNA(Glu) + L-glutamate + ATP = L-glutamyl-tRNA(Glu) + AMP + diphosphate</text>
        <dbReference type="Rhea" id="RHEA:23540"/>
        <dbReference type="Rhea" id="RHEA-COMP:9663"/>
        <dbReference type="Rhea" id="RHEA-COMP:9680"/>
        <dbReference type="ChEBI" id="CHEBI:29985"/>
        <dbReference type="ChEBI" id="CHEBI:30616"/>
        <dbReference type="ChEBI" id="CHEBI:33019"/>
        <dbReference type="ChEBI" id="CHEBI:78442"/>
        <dbReference type="ChEBI" id="CHEBI:78520"/>
        <dbReference type="ChEBI" id="CHEBI:456215"/>
        <dbReference type="EC" id="6.1.1.17"/>
    </reaction>
</comment>
<feature type="binding site" evidence="7">
    <location>
        <position position="254"/>
    </location>
    <ligand>
        <name>ATP</name>
        <dbReference type="ChEBI" id="CHEBI:30616"/>
    </ligand>
</feature>
<evidence type="ECO:0000259" key="8">
    <source>
        <dbReference type="Pfam" id="PF00749"/>
    </source>
</evidence>
<dbReference type="PRINTS" id="PR00987">
    <property type="entry name" value="TRNASYNTHGLU"/>
</dbReference>
<evidence type="ECO:0000256" key="1">
    <source>
        <dbReference type="ARBA" id="ARBA00007894"/>
    </source>
</evidence>
<evidence type="ECO:0000256" key="2">
    <source>
        <dbReference type="ARBA" id="ARBA00022598"/>
    </source>
</evidence>
<dbReference type="Gene3D" id="3.40.50.620">
    <property type="entry name" value="HUPs"/>
    <property type="match status" value="1"/>
</dbReference>
<dbReference type="CDD" id="cd00808">
    <property type="entry name" value="GluRS_core"/>
    <property type="match status" value="1"/>
</dbReference>
<keyword evidence="3 7" id="KW-0547">Nucleotide-binding</keyword>
<dbReference type="GO" id="GO:0000049">
    <property type="term" value="F:tRNA binding"/>
    <property type="evidence" value="ECO:0007669"/>
    <property type="project" value="InterPro"/>
</dbReference>
<evidence type="ECO:0000256" key="4">
    <source>
        <dbReference type="ARBA" id="ARBA00022840"/>
    </source>
</evidence>
<dbReference type="HAMAP" id="MF_00022">
    <property type="entry name" value="Glu_tRNA_synth_type1"/>
    <property type="match status" value="1"/>
</dbReference>
<dbReference type="Pfam" id="PF19269">
    <property type="entry name" value="Anticodon_2"/>
    <property type="match status" value="1"/>
</dbReference>
<accession>A0A3A4NYV3</accession>
<dbReference type="InterPro" id="IPR000924">
    <property type="entry name" value="Glu/Gln-tRNA-synth"/>
</dbReference>
<keyword evidence="6 7" id="KW-0030">Aminoacyl-tRNA synthetase</keyword>
<feature type="domain" description="Glutamyl/glutaminyl-tRNA synthetase class Ib catalytic" evidence="8">
    <location>
        <begin position="3"/>
        <end position="320"/>
    </location>
</feature>
<evidence type="ECO:0000259" key="9">
    <source>
        <dbReference type="Pfam" id="PF19269"/>
    </source>
</evidence>
<dbReference type="GO" id="GO:0006424">
    <property type="term" value="P:glutamyl-tRNA aminoacylation"/>
    <property type="evidence" value="ECO:0007669"/>
    <property type="project" value="UniProtKB-UniRule"/>
</dbReference>
<evidence type="ECO:0000256" key="5">
    <source>
        <dbReference type="ARBA" id="ARBA00022917"/>
    </source>
</evidence>
<dbReference type="AlphaFoldDB" id="A0A3A4NYV3"/>
<organism evidence="10 11">
    <name type="scientific">Abyssobacteria bacterium (strain SURF_5)</name>
    <dbReference type="NCBI Taxonomy" id="2093360"/>
    <lineage>
        <taxon>Bacteria</taxon>
        <taxon>Pseudomonadati</taxon>
        <taxon>Candidatus Hydrogenedentota</taxon>
        <taxon>Candidatus Abyssobacteria</taxon>
    </lineage>
</organism>
<dbReference type="Pfam" id="PF00749">
    <property type="entry name" value="tRNA-synt_1c"/>
    <property type="match status" value="1"/>
</dbReference>
<evidence type="ECO:0000256" key="3">
    <source>
        <dbReference type="ARBA" id="ARBA00022741"/>
    </source>
</evidence>
<dbReference type="InterPro" id="IPR020058">
    <property type="entry name" value="Glu/Gln-tRNA-synth_Ib_cat-dom"/>
</dbReference>
<dbReference type="InterPro" id="IPR033910">
    <property type="entry name" value="GluRS_core"/>
</dbReference>
<dbReference type="PANTHER" id="PTHR43311">
    <property type="entry name" value="GLUTAMATE--TRNA LIGASE"/>
    <property type="match status" value="1"/>
</dbReference>
<keyword evidence="7" id="KW-0963">Cytoplasm</keyword>
<comment type="subcellular location">
    <subcellularLocation>
        <location evidence="7">Cytoplasm</location>
    </subcellularLocation>
</comment>
<comment type="similarity">
    <text evidence="1 7">Belongs to the class-I aminoacyl-tRNA synthetase family. Glutamate--tRNA ligase type 1 subfamily.</text>
</comment>
<comment type="caution">
    <text evidence="7">Lacks conserved residue(s) required for the propagation of feature annotation.</text>
</comment>
<dbReference type="InterPro" id="IPR008925">
    <property type="entry name" value="aa_tRNA-synth_I_cd-bd_sf"/>
</dbReference>
<keyword evidence="4 7" id="KW-0067">ATP-binding</keyword>
<proteinExistence type="inferred from homology"/>
<evidence type="ECO:0000313" key="10">
    <source>
        <dbReference type="EMBL" id="RJP25673.1"/>
    </source>
</evidence>
<comment type="caution">
    <text evidence="10">The sequence shown here is derived from an EMBL/GenBank/DDBJ whole genome shotgun (WGS) entry which is preliminary data.</text>
</comment>
<comment type="function">
    <text evidence="7">Catalyzes the attachment of glutamate to tRNA(Glu) in a two-step reaction: glutamate is first activated by ATP to form Glu-AMP and then transferred to the acceptor end of tRNA(Glu).</text>
</comment>
<feature type="short sequence motif" description="'KMSKS' region" evidence="7">
    <location>
        <begin position="251"/>
        <end position="255"/>
    </location>
</feature>
<dbReference type="PANTHER" id="PTHR43311:SF2">
    <property type="entry name" value="GLUTAMATE--TRNA LIGASE, MITOCHONDRIAL-RELATED"/>
    <property type="match status" value="1"/>
</dbReference>
<sequence length="483" mass="53771">MSEVRVRFAPSPTGYLHIGGARTALINWAFARRHGGIFILRIEDTDVVRSTMASFESIIASLKWLGLEWDEGAEKGGPYGPYHQSENFANYKQKADELLKSGHAYHCYCLPDELDERRKLALKEGGPSGYDKRCRSLSAAQVAEFASKGRQPVVRFKVPDDRSIIVDDIVRGRVTFARGIISDFVILRADQTPTFHFANVIDDLRMRITHVIRGEDHLSNTPRHVLLFEAFGARPPKFAHLSLILGPDGARLSKRHGATAVEEFRDAGYLPEALVNWLALLGFAPPDGNEVFGMNEFAQEFDLNVLGKSAAIFDRAKLDWLNGTYIRKMPPERLGQLCRPYLERAGYDMSAYSDAALGEIAVSIRGNMAVLSDSVEQAAPYFKTIEDLLEADAREYLKANAVSRGVLTAFAEELRNRQKIELTDVSAIGKSIQKTTGVKGKELYMPIRAAVTGRLHGPELAKAIPLLGKEKCLQRVERVLELL</sequence>
<protein>
    <recommendedName>
        <fullName evidence="7">Glutamate--tRNA ligase</fullName>
        <ecNumber evidence="7">6.1.1.17</ecNumber>
    </recommendedName>
    <alternativeName>
        <fullName evidence="7">Glutamyl-tRNA synthetase</fullName>
        <shortName evidence="7">GluRS</shortName>
    </alternativeName>
</protein>
<keyword evidence="5 7" id="KW-0648">Protein biosynthesis</keyword>
<dbReference type="Gene3D" id="1.10.10.350">
    <property type="match status" value="1"/>
</dbReference>
<dbReference type="GO" id="GO:0005829">
    <property type="term" value="C:cytosol"/>
    <property type="evidence" value="ECO:0007669"/>
    <property type="project" value="TreeGrafter"/>
</dbReference>
<dbReference type="FunFam" id="3.40.50.620:FF:000045">
    <property type="entry name" value="Glutamate--tRNA ligase, mitochondrial"/>
    <property type="match status" value="1"/>
</dbReference>
<keyword evidence="2 7" id="KW-0436">Ligase</keyword>
<dbReference type="InterPro" id="IPR020751">
    <property type="entry name" value="aa-tRNA-synth_I_codon-bd_sub2"/>
</dbReference>
<reference evidence="10 11" key="1">
    <citation type="journal article" date="2017" name="ISME J.">
        <title>Energy and carbon metabolisms in a deep terrestrial subsurface fluid microbial community.</title>
        <authorList>
            <person name="Momper L."/>
            <person name="Jungbluth S.P."/>
            <person name="Lee M.D."/>
            <person name="Amend J.P."/>
        </authorList>
    </citation>
    <scope>NUCLEOTIDE SEQUENCE [LARGE SCALE GENOMIC DNA]</scope>
    <source>
        <strain evidence="10">SURF_5</strain>
    </source>
</reference>
<dbReference type="InterPro" id="IPR014729">
    <property type="entry name" value="Rossmann-like_a/b/a_fold"/>
</dbReference>
<dbReference type="InterPro" id="IPR001412">
    <property type="entry name" value="aa-tRNA-synth_I_CS"/>
</dbReference>
<evidence type="ECO:0000256" key="7">
    <source>
        <dbReference type="HAMAP-Rule" id="MF_00022"/>
    </source>
</evidence>
<dbReference type="EMBL" id="QZKU01000019">
    <property type="protein sequence ID" value="RJP25673.1"/>
    <property type="molecule type" value="Genomic_DNA"/>
</dbReference>
<dbReference type="NCBIfam" id="TIGR00464">
    <property type="entry name" value="gltX_bact"/>
    <property type="match status" value="1"/>
</dbReference>
<dbReference type="GO" id="GO:0005524">
    <property type="term" value="F:ATP binding"/>
    <property type="evidence" value="ECO:0007669"/>
    <property type="project" value="UniProtKB-UniRule"/>
</dbReference>
<dbReference type="SUPFAM" id="SSF48163">
    <property type="entry name" value="An anticodon-binding domain of class I aminoacyl-tRNA synthetases"/>
    <property type="match status" value="1"/>
</dbReference>
<dbReference type="PROSITE" id="PS00178">
    <property type="entry name" value="AA_TRNA_LIGASE_I"/>
    <property type="match status" value="1"/>
</dbReference>